<dbReference type="InterPro" id="IPR014856">
    <property type="entry name" value="RNA_free_RNase_P"/>
</dbReference>
<dbReference type="GO" id="GO:0016787">
    <property type="term" value="F:hydrolase activity"/>
    <property type="evidence" value="ECO:0007669"/>
    <property type="project" value="UniProtKB-KW"/>
</dbReference>
<evidence type="ECO:0000256" key="1">
    <source>
        <dbReference type="ARBA" id="ARBA00022694"/>
    </source>
</evidence>
<dbReference type="GO" id="GO:0008033">
    <property type="term" value="P:tRNA processing"/>
    <property type="evidence" value="ECO:0007669"/>
    <property type="project" value="UniProtKB-KW"/>
</dbReference>
<dbReference type="NCBIfam" id="TIGR03875">
    <property type="entry name" value="RNA_lig_partner"/>
    <property type="match status" value="1"/>
</dbReference>
<dbReference type="GO" id="GO:0004519">
    <property type="term" value="F:endonuclease activity"/>
    <property type="evidence" value="ECO:0007669"/>
    <property type="project" value="UniProtKB-KW"/>
</dbReference>
<evidence type="ECO:0000256" key="4">
    <source>
        <dbReference type="ARBA" id="ARBA00022801"/>
    </source>
</evidence>
<organism evidence="5 6">
    <name type="scientific">Candidatus Roizmanbacteria bacterium GW2011_GWA2_35_19</name>
    <dbReference type="NCBI Taxonomy" id="1618478"/>
    <lineage>
        <taxon>Bacteria</taxon>
        <taxon>Candidatus Roizmaniibacteriota</taxon>
    </lineage>
</organism>
<evidence type="ECO:0008006" key="7">
    <source>
        <dbReference type="Google" id="ProtNLM"/>
    </source>
</evidence>
<keyword evidence="4" id="KW-0378">Hydrolase</keyword>
<proteinExistence type="predicted"/>
<comment type="caution">
    <text evidence="5">The sequence shown here is derived from an EMBL/GenBank/DDBJ whole genome shotgun (WGS) entry which is preliminary data.</text>
</comment>
<dbReference type="AlphaFoldDB" id="A0A0G0BML2"/>
<dbReference type="CDD" id="cd18691">
    <property type="entry name" value="PIN_VapC-like"/>
    <property type="match status" value="1"/>
</dbReference>
<dbReference type="PANTHER" id="PTHR41173:SF1">
    <property type="entry name" value="RNA-FREE RIBONUCLEASE P"/>
    <property type="match status" value="1"/>
</dbReference>
<accession>A0A0G0BML2</accession>
<name>A0A0G0BML2_9BACT</name>
<evidence type="ECO:0000256" key="2">
    <source>
        <dbReference type="ARBA" id="ARBA00022722"/>
    </source>
</evidence>
<evidence type="ECO:0000313" key="6">
    <source>
        <dbReference type="Proteomes" id="UP000034457"/>
    </source>
</evidence>
<dbReference type="EMBL" id="LBQC01000039">
    <property type="protein sequence ID" value="KKP70658.1"/>
    <property type="molecule type" value="Genomic_DNA"/>
</dbReference>
<keyword evidence="1" id="KW-0819">tRNA processing</keyword>
<evidence type="ECO:0000256" key="3">
    <source>
        <dbReference type="ARBA" id="ARBA00022759"/>
    </source>
</evidence>
<dbReference type="STRING" id="1618478.UR68_C0039G0009"/>
<sequence length="207" mass="23817">MEKFILDTNLFFNMEANLGLGNKTEEIVVGLTEKITSLKKNKKAQFFMPPNIISEFLSFFEDKEQGFIKSLLLQITIKSPDISKVNLPSRVFYRLIEDIRERSYRGLNIGEEEIESSAKLFQGHKSESTKEFQIKIGGVIKKFRERYRNATRAGFLDSVADLDLIMLSLEQDGYLVTTDEGVLNWGRYFGVKEMPSQLFIKHIQGLT</sequence>
<dbReference type="PANTHER" id="PTHR41173">
    <property type="entry name" value="UPF0278 PROTEIN TK1425"/>
    <property type="match status" value="1"/>
</dbReference>
<reference evidence="5 6" key="1">
    <citation type="journal article" date="2015" name="Nature">
        <title>rRNA introns, odd ribosomes, and small enigmatic genomes across a large radiation of phyla.</title>
        <authorList>
            <person name="Brown C.T."/>
            <person name="Hug L.A."/>
            <person name="Thomas B.C."/>
            <person name="Sharon I."/>
            <person name="Castelle C.J."/>
            <person name="Singh A."/>
            <person name="Wilkins M.J."/>
            <person name="Williams K.H."/>
            <person name="Banfield J.F."/>
        </authorList>
    </citation>
    <scope>NUCLEOTIDE SEQUENCE [LARGE SCALE GENOMIC DNA]</scope>
</reference>
<keyword evidence="2" id="KW-0540">Nuclease</keyword>
<dbReference type="Pfam" id="PF08745">
    <property type="entry name" value="PIN_5"/>
    <property type="match status" value="1"/>
</dbReference>
<evidence type="ECO:0000313" key="5">
    <source>
        <dbReference type="EMBL" id="KKP70658.1"/>
    </source>
</evidence>
<gene>
    <name evidence="5" type="ORF">UR68_C0039G0009</name>
</gene>
<dbReference type="Proteomes" id="UP000034457">
    <property type="component" value="Unassembled WGS sequence"/>
</dbReference>
<protein>
    <recommendedName>
        <fullName evidence="7">RNA ligase partner protein</fullName>
    </recommendedName>
</protein>
<keyword evidence="3" id="KW-0255">Endonuclease</keyword>